<comment type="caution">
    <text evidence="2">The sequence shown here is derived from an EMBL/GenBank/DDBJ whole genome shotgun (WGS) entry which is preliminary data.</text>
</comment>
<dbReference type="Proteomes" id="UP000886819">
    <property type="component" value="Unassembled WGS sequence"/>
</dbReference>
<dbReference type="Pfam" id="PF03190">
    <property type="entry name" value="Thioredox_DsbH"/>
    <property type="match status" value="1"/>
</dbReference>
<reference evidence="2" key="1">
    <citation type="submission" date="2020-10" db="EMBL/GenBank/DDBJ databases">
        <authorList>
            <person name="Gilroy R."/>
        </authorList>
    </citation>
    <scope>NUCLEOTIDE SEQUENCE</scope>
    <source>
        <strain evidence="2">ChiHile30-977</strain>
    </source>
</reference>
<dbReference type="PIRSF" id="PIRSF006402">
    <property type="entry name" value="UCP006402_thioredoxin"/>
    <property type="match status" value="1"/>
</dbReference>
<gene>
    <name evidence="2" type="ORF">IAA66_07665</name>
</gene>
<dbReference type="InterPro" id="IPR024705">
    <property type="entry name" value="Ssp411"/>
</dbReference>
<dbReference type="PANTHER" id="PTHR42899">
    <property type="entry name" value="SPERMATOGENESIS-ASSOCIATED PROTEIN 20"/>
    <property type="match status" value="1"/>
</dbReference>
<dbReference type="PANTHER" id="PTHR42899:SF1">
    <property type="entry name" value="SPERMATOGENESIS-ASSOCIATED PROTEIN 20"/>
    <property type="match status" value="1"/>
</dbReference>
<evidence type="ECO:0000313" key="3">
    <source>
        <dbReference type="Proteomes" id="UP000886819"/>
    </source>
</evidence>
<reference evidence="2" key="2">
    <citation type="journal article" date="2021" name="PeerJ">
        <title>Extensive microbial diversity within the chicken gut microbiome revealed by metagenomics and culture.</title>
        <authorList>
            <person name="Gilroy R."/>
            <person name="Ravi A."/>
            <person name="Getino M."/>
            <person name="Pursley I."/>
            <person name="Horton D.L."/>
            <person name="Alikhan N.F."/>
            <person name="Baker D."/>
            <person name="Gharbi K."/>
            <person name="Hall N."/>
            <person name="Watson M."/>
            <person name="Adriaenssens E.M."/>
            <person name="Foster-Nyarko E."/>
            <person name="Jarju S."/>
            <person name="Secka A."/>
            <person name="Antonio M."/>
            <person name="Oren A."/>
            <person name="Chaudhuri R.R."/>
            <person name="La Ragione R."/>
            <person name="Hildebrand F."/>
            <person name="Pallen M.J."/>
        </authorList>
    </citation>
    <scope>NUCLEOTIDE SEQUENCE</scope>
    <source>
        <strain evidence="2">ChiHile30-977</strain>
    </source>
</reference>
<dbReference type="EMBL" id="DVFI01000105">
    <property type="protein sequence ID" value="HIQ63449.1"/>
    <property type="molecule type" value="Genomic_DNA"/>
</dbReference>
<dbReference type="Gene3D" id="3.40.30.10">
    <property type="entry name" value="Glutaredoxin"/>
    <property type="match status" value="1"/>
</dbReference>
<dbReference type="AlphaFoldDB" id="A0A9D0YWN3"/>
<evidence type="ECO:0000259" key="1">
    <source>
        <dbReference type="Pfam" id="PF03190"/>
    </source>
</evidence>
<organism evidence="2 3">
    <name type="scientific">Candidatus Avichristensenella intestinipullorum</name>
    <dbReference type="NCBI Taxonomy" id="2840693"/>
    <lineage>
        <taxon>Bacteria</taxon>
        <taxon>Bacillati</taxon>
        <taxon>Bacillota</taxon>
        <taxon>Clostridia</taxon>
        <taxon>Candidatus Avichristensenella</taxon>
    </lineage>
</organism>
<accession>A0A9D0YWN3</accession>
<dbReference type="SUPFAM" id="SSF52833">
    <property type="entry name" value="Thioredoxin-like"/>
    <property type="match status" value="1"/>
</dbReference>
<name>A0A9D0YWN3_9FIRM</name>
<dbReference type="CDD" id="cd02955">
    <property type="entry name" value="SSP411"/>
    <property type="match status" value="1"/>
</dbReference>
<dbReference type="InterPro" id="IPR036249">
    <property type="entry name" value="Thioredoxin-like_sf"/>
</dbReference>
<sequence length="630" mass="69172">MAQDTVAWMAWGDAAFERARREKKLVFLHIGFPSCHWCHVMERESFQDAQVAALLNAHFVPVSVDREERPDVDAVYMAACMAVHGSGGWPLNALLTPARQPFYVATYLPREALLALLQAAHARWERRHDRLVGTGAELSRAMRAQFEQRVSPQAPGTALCARAVDALEAAYDAEYGGFGPAPKFPMPPTLLFLLRQWRASGDARARRMAEGTLVGLCEGGIWDHVGGGFMRYATDRAWCAPHYEKLLCDSALLARVYCEAWEATGRVVFRRVAERTLSYLLEEMRGAEGAFCASQDADAQGEEGAYYLLSRREMLDLLGGEEGKAYCAYYGIGERSLPQRVGHGGGIGTPRIAACNERVRAFRRARMPLARDDKALTGWNAMAVTALARMHAATGEGPWLEAARQTAGFLRERLEGPDGRLYALWKDGEARGDGLLDDYAHTALAALSLYRATLEGPWLKWAVSLARRMLADFSAQDGGFYLTPHGGEALPVRPREVYDGALPSGNAAALEVLAWLASLDVGEGWRDAAQRQAAFLAAHAGEAPAQHTAALSAMLPLLYPVRLLDAHAGEEANAALLGALRGRYDPFFYVKAAPRAQKGEVWRLCMENACLPPFYDLPSLLRAVSEEVHI</sequence>
<evidence type="ECO:0000313" key="2">
    <source>
        <dbReference type="EMBL" id="HIQ63449.1"/>
    </source>
</evidence>
<dbReference type="InterPro" id="IPR004879">
    <property type="entry name" value="Ssp411-like_TRX"/>
</dbReference>
<dbReference type="SUPFAM" id="SSF48208">
    <property type="entry name" value="Six-hairpin glycosidases"/>
    <property type="match status" value="1"/>
</dbReference>
<dbReference type="GO" id="GO:0005975">
    <property type="term" value="P:carbohydrate metabolic process"/>
    <property type="evidence" value="ECO:0007669"/>
    <property type="project" value="InterPro"/>
</dbReference>
<dbReference type="InterPro" id="IPR008928">
    <property type="entry name" value="6-hairpin_glycosidase_sf"/>
</dbReference>
<protein>
    <submittedName>
        <fullName evidence="2">Thioredoxin domain-containing protein</fullName>
    </submittedName>
</protein>
<feature type="domain" description="Spermatogenesis-associated protein 20-like TRX" evidence="1">
    <location>
        <begin position="2"/>
        <end position="142"/>
    </location>
</feature>
<proteinExistence type="predicted"/>